<dbReference type="PANTHER" id="PTHR13822:SF10">
    <property type="entry name" value="ATP SYNTHASE EPSILON CHAIN, CHLOROPLASTIC"/>
    <property type="match status" value="1"/>
</dbReference>
<dbReference type="Gene3D" id="2.60.15.10">
    <property type="entry name" value="F0F1 ATP synthase delta/epsilon subunit, N-terminal"/>
    <property type="match status" value="1"/>
</dbReference>
<dbReference type="Proteomes" id="UP000019591">
    <property type="component" value="Chromosome"/>
</dbReference>
<dbReference type="Pfam" id="PF00401">
    <property type="entry name" value="ATP-synt_DE"/>
    <property type="match status" value="1"/>
</dbReference>
<evidence type="ECO:0000313" key="12">
    <source>
        <dbReference type="EMBL" id="AHM55696.1"/>
    </source>
</evidence>
<evidence type="ECO:0000256" key="2">
    <source>
        <dbReference type="ARBA" id="ARBA00005712"/>
    </source>
</evidence>
<dbReference type="GO" id="GO:0045259">
    <property type="term" value="C:proton-transporting ATP synthase complex"/>
    <property type="evidence" value="ECO:0007669"/>
    <property type="project" value="UniProtKB-KW"/>
</dbReference>
<dbReference type="GO" id="GO:0046933">
    <property type="term" value="F:proton-transporting ATP synthase activity, rotational mechanism"/>
    <property type="evidence" value="ECO:0007669"/>
    <property type="project" value="UniProtKB-UniRule"/>
</dbReference>
<name>W8U411_PEPAC</name>
<dbReference type="RefSeq" id="WP_025434734.1">
    <property type="nucleotide sequence ID" value="NZ_CP007452.1"/>
</dbReference>
<dbReference type="NCBIfam" id="NF009977">
    <property type="entry name" value="PRK13442.1"/>
    <property type="match status" value="1"/>
</dbReference>
<dbReference type="InterPro" id="IPR036771">
    <property type="entry name" value="ATPsynth_dsu/esu_N"/>
</dbReference>
<feature type="domain" description="ATP synthase epsilon subunit C-terminal" evidence="10">
    <location>
        <begin position="88"/>
        <end position="133"/>
    </location>
</feature>
<feature type="domain" description="ATP synthase F1 complex delta/epsilon subunit N-terminal" evidence="11">
    <location>
        <begin position="5"/>
        <end position="83"/>
    </location>
</feature>
<dbReference type="OrthoDB" id="9804110at2"/>
<keyword evidence="3 8" id="KW-0813">Transport</keyword>
<sequence>MASVFQLEIVAPDRKFFEGEADMVIVRTLEGDLGILKGHIDYVAPLDIGVVKIKKDGHYKEASIAGGFVQVGKDKVTILTDAAEWPGEIDLDRAQKALQHAEEEIKKGPKDETYVLYAELKLKRALNRIRMAEQKEK</sequence>
<reference evidence="12 13" key="1">
    <citation type="journal article" date="2014" name="Genome Announc.">
        <title>Complete Genome Sequence of Amino Acid-Utilizing Eubacterium acidaminophilum al-2 (DSM 3953).</title>
        <authorList>
            <person name="Poehlein A."/>
            <person name="Andreesen J.R."/>
            <person name="Daniel R."/>
        </authorList>
    </citation>
    <scope>NUCLEOTIDE SEQUENCE [LARGE SCALE GENOMIC DNA]</scope>
    <source>
        <strain evidence="12 13">DSM 3953</strain>
    </source>
</reference>
<evidence type="ECO:0000256" key="5">
    <source>
        <dbReference type="ARBA" id="ARBA00023136"/>
    </source>
</evidence>
<protein>
    <recommendedName>
        <fullName evidence="8">ATP synthase epsilon chain</fullName>
    </recommendedName>
    <alternativeName>
        <fullName evidence="8">ATP synthase F1 sector epsilon subunit</fullName>
    </alternativeName>
    <alternativeName>
        <fullName evidence="8">F-ATPase epsilon subunit</fullName>
    </alternativeName>
</protein>
<dbReference type="Gene3D" id="1.20.5.440">
    <property type="entry name" value="ATP synthase delta/epsilon subunit, C-terminal domain"/>
    <property type="match status" value="1"/>
</dbReference>
<gene>
    <name evidence="8 12" type="primary">atpC</name>
    <name evidence="12" type="ORF">EAL2_c03930</name>
</gene>
<evidence type="ECO:0000256" key="4">
    <source>
        <dbReference type="ARBA" id="ARBA00023065"/>
    </source>
</evidence>
<dbReference type="EMBL" id="CP007452">
    <property type="protein sequence ID" value="AHM55696.1"/>
    <property type="molecule type" value="Genomic_DNA"/>
</dbReference>
<dbReference type="SUPFAM" id="SSF46604">
    <property type="entry name" value="Epsilon subunit of F1F0-ATP synthase C-terminal domain"/>
    <property type="match status" value="1"/>
</dbReference>
<evidence type="ECO:0000256" key="6">
    <source>
        <dbReference type="ARBA" id="ARBA00023196"/>
    </source>
</evidence>
<dbReference type="STRING" id="1286171.EAL2_c03930"/>
<dbReference type="InterPro" id="IPR020547">
    <property type="entry name" value="ATP_synth_F1_esu_C"/>
</dbReference>
<evidence type="ECO:0000256" key="3">
    <source>
        <dbReference type="ARBA" id="ARBA00022448"/>
    </source>
</evidence>
<keyword evidence="4 8" id="KW-0406">Ion transport</keyword>
<dbReference type="Pfam" id="PF02823">
    <property type="entry name" value="ATP-synt_DE_N"/>
    <property type="match status" value="1"/>
</dbReference>
<evidence type="ECO:0000256" key="8">
    <source>
        <dbReference type="HAMAP-Rule" id="MF_00530"/>
    </source>
</evidence>
<dbReference type="KEGG" id="eac:EAL2_c03930"/>
<dbReference type="GO" id="GO:0005524">
    <property type="term" value="F:ATP binding"/>
    <property type="evidence" value="ECO:0007669"/>
    <property type="project" value="UniProtKB-UniRule"/>
</dbReference>
<dbReference type="InterPro" id="IPR036794">
    <property type="entry name" value="ATP_F1_dsu/esu_C_sf"/>
</dbReference>
<dbReference type="CDD" id="cd12152">
    <property type="entry name" value="F1-ATPase_delta"/>
    <property type="match status" value="1"/>
</dbReference>
<comment type="subcellular location">
    <subcellularLocation>
        <location evidence="1 8">Cell membrane</location>
        <topology evidence="1 8">Peripheral membrane protein</topology>
    </subcellularLocation>
</comment>
<evidence type="ECO:0000259" key="11">
    <source>
        <dbReference type="Pfam" id="PF02823"/>
    </source>
</evidence>
<dbReference type="PANTHER" id="PTHR13822">
    <property type="entry name" value="ATP SYNTHASE DELTA/EPSILON CHAIN"/>
    <property type="match status" value="1"/>
</dbReference>
<keyword evidence="8" id="KW-0375">Hydrogen ion transport</keyword>
<evidence type="ECO:0000256" key="7">
    <source>
        <dbReference type="ARBA" id="ARBA00023310"/>
    </source>
</evidence>
<dbReference type="eggNOG" id="COG0355">
    <property type="taxonomic scope" value="Bacteria"/>
</dbReference>
<comment type="subunit">
    <text evidence="8 9">F-type ATPases have 2 components, CF(1) - the catalytic core - and CF(0) - the membrane proton channel. CF(1) has five subunits: alpha(3), beta(3), gamma(1), delta(1), epsilon(1). CF(0) has three main subunits: a, b and c.</text>
</comment>
<comment type="similarity">
    <text evidence="2 8 9">Belongs to the ATPase epsilon chain family.</text>
</comment>
<evidence type="ECO:0000256" key="1">
    <source>
        <dbReference type="ARBA" id="ARBA00004202"/>
    </source>
</evidence>
<keyword evidence="7 8" id="KW-0066">ATP synthesis</keyword>
<proteinExistence type="inferred from homology"/>
<dbReference type="SUPFAM" id="SSF51344">
    <property type="entry name" value="Epsilon subunit of F1F0-ATP synthase N-terminal domain"/>
    <property type="match status" value="1"/>
</dbReference>
<dbReference type="GO" id="GO:0005886">
    <property type="term" value="C:plasma membrane"/>
    <property type="evidence" value="ECO:0007669"/>
    <property type="project" value="UniProtKB-SubCell"/>
</dbReference>
<evidence type="ECO:0000259" key="10">
    <source>
        <dbReference type="Pfam" id="PF00401"/>
    </source>
</evidence>
<organism evidence="12 13">
    <name type="scientific">Peptoclostridium acidaminophilum DSM 3953</name>
    <dbReference type="NCBI Taxonomy" id="1286171"/>
    <lineage>
        <taxon>Bacteria</taxon>
        <taxon>Bacillati</taxon>
        <taxon>Bacillota</taxon>
        <taxon>Clostridia</taxon>
        <taxon>Peptostreptococcales</taxon>
        <taxon>Peptoclostridiaceae</taxon>
        <taxon>Peptoclostridium</taxon>
    </lineage>
</organism>
<accession>W8U411</accession>
<dbReference type="InterPro" id="IPR001469">
    <property type="entry name" value="ATP_synth_F1_dsu/esu"/>
</dbReference>
<dbReference type="AlphaFoldDB" id="W8U411"/>
<dbReference type="InterPro" id="IPR020546">
    <property type="entry name" value="ATP_synth_F1_dsu/esu_N"/>
</dbReference>
<keyword evidence="6 8" id="KW-0139">CF(1)</keyword>
<keyword evidence="8" id="KW-1003">Cell membrane</keyword>
<keyword evidence="5 8" id="KW-0472">Membrane</keyword>
<dbReference type="PATRIC" id="fig|1286171.3.peg.334"/>
<comment type="function">
    <text evidence="8">Produces ATP from ADP in the presence of a proton gradient across the membrane.</text>
</comment>
<dbReference type="HOGENOM" id="CLU_084338_1_3_9"/>
<keyword evidence="13" id="KW-1185">Reference proteome</keyword>
<dbReference type="NCBIfam" id="TIGR01216">
    <property type="entry name" value="ATP_synt_epsi"/>
    <property type="match status" value="1"/>
</dbReference>
<evidence type="ECO:0000313" key="13">
    <source>
        <dbReference type="Proteomes" id="UP000019591"/>
    </source>
</evidence>
<dbReference type="HAMAP" id="MF_00530">
    <property type="entry name" value="ATP_synth_epsil_bac"/>
    <property type="match status" value="1"/>
</dbReference>
<evidence type="ECO:0000256" key="9">
    <source>
        <dbReference type="RuleBase" id="RU003656"/>
    </source>
</evidence>